<dbReference type="PANTHER" id="PTHR12049:SF7">
    <property type="entry name" value="PROTEIN ARGININE METHYLTRANSFERASE NDUFAF7, MITOCHONDRIAL"/>
    <property type="match status" value="1"/>
</dbReference>
<dbReference type="Proteomes" id="UP000319014">
    <property type="component" value="Unassembled WGS sequence"/>
</dbReference>
<evidence type="ECO:0000256" key="1">
    <source>
        <dbReference type="ARBA" id="ARBA00022603"/>
    </source>
</evidence>
<dbReference type="GO" id="GO:0035243">
    <property type="term" value="F:protein-arginine omega-N symmetric methyltransferase activity"/>
    <property type="evidence" value="ECO:0007669"/>
    <property type="project" value="TreeGrafter"/>
</dbReference>
<dbReference type="Pfam" id="PF02636">
    <property type="entry name" value="Methyltransf_28"/>
    <property type="match status" value="1"/>
</dbReference>
<sequence>MTPLGRIIAARIALTGPMGLDEYMQLCLLHPEHGYYATRDPFGTQGDFTTSPEISQMFGEMVGLALAQSWLDQGSPAPFVLAEIGPGRGTLMADILRTIRIVPGMSEAAQITLIEASAHLRKVQRDKLGDVRHLGRAEELPELPLFLVANEFFDALPIRQMQRVADGWSHRLVALAGDELGFALGPPVPGPDAPMDEIRESCPAAGPIVTAIAGRIARHGGCAIAIDYGDWAGHGDTFQALRQHRPESPFAHPGDADLTAHVDFEPLARAARAAGAQVSRMVTQGEWLLRLGIEQRAARLARSGDGGAMTALRRLTAADEMGQLFKTIAIWGQSAPVPPGFDALEPYAHDA</sequence>
<reference evidence="3 4" key="1">
    <citation type="submission" date="2017-05" db="EMBL/GenBank/DDBJ databases">
        <authorList>
            <person name="Varghese N."/>
            <person name="Submissions S."/>
        </authorList>
    </citation>
    <scope>NUCLEOTIDE SEQUENCE [LARGE SCALE GENOMIC DNA]</scope>
    <source>
        <strain evidence="3 4">DSM 100094</strain>
    </source>
</reference>
<name>A0A521ADK5_9RHOB</name>
<evidence type="ECO:0000313" key="4">
    <source>
        <dbReference type="Proteomes" id="UP000319014"/>
    </source>
</evidence>
<keyword evidence="1 3" id="KW-0489">Methyltransferase</keyword>
<evidence type="ECO:0000313" key="3">
    <source>
        <dbReference type="EMBL" id="SMO32879.1"/>
    </source>
</evidence>
<keyword evidence="2 3" id="KW-0808">Transferase</keyword>
<dbReference type="PANTHER" id="PTHR12049">
    <property type="entry name" value="PROTEIN ARGININE METHYLTRANSFERASE NDUFAF7, MITOCHONDRIAL"/>
    <property type="match status" value="1"/>
</dbReference>
<gene>
    <name evidence="3" type="ORF">SAMN06265221_10169</name>
</gene>
<dbReference type="InterPro" id="IPR029063">
    <property type="entry name" value="SAM-dependent_MTases_sf"/>
</dbReference>
<dbReference type="EMBL" id="FXTK01000001">
    <property type="protein sequence ID" value="SMO32879.1"/>
    <property type="molecule type" value="Genomic_DNA"/>
</dbReference>
<dbReference type="InterPro" id="IPR038375">
    <property type="entry name" value="NDUFAF7_sf"/>
</dbReference>
<protein>
    <submittedName>
        <fullName evidence="3">SAM-dependent methyltransferase, MidA family</fullName>
    </submittedName>
</protein>
<dbReference type="OrthoDB" id="9794208at2"/>
<dbReference type="RefSeq" id="WP_142661202.1">
    <property type="nucleotide sequence ID" value="NZ_FXTK01000001.1"/>
</dbReference>
<dbReference type="GO" id="GO:0032259">
    <property type="term" value="P:methylation"/>
    <property type="evidence" value="ECO:0007669"/>
    <property type="project" value="UniProtKB-KW"/>
</dbReference>
<dbReference type="InterPro" id="IPR003788">
    <property type="entry name" value="NDUFAF7"/>
</dbReference>
<dbReference type="AlphaFoldDB" id="A0A521ADK5"/>
<dbReference type="Gene3D" id="3.40.50.12710">
    <property type="match status" value="1"/>
</dbReference>
<dbReference type="SUPFAM" id="SSF53335">
    <property type="entry name" value="S-adenosyl-L-methionine-dependent methyltransferases"/>
    <property type="match status" value="1"/>
</dbReference>
<organism evidence="3 4">
    <name type="scientific">Paracoccus laeviglucosivorans</name>
    <dbReference type="NCBI Taxonomy" id="1197861"/>
    <lineage>
        <taxon>Bacteria</taxon>
        <taxon>Pseudomonadati</taxon>
        <taxon>Pseudomonadota</taxon>
        <taxon>Alphaproteobacteria</taxon>
        <taxon>Rhodobacterales</taxon>
        <taxon>Paracoccaceae</taxon>
        <taxon>Paracoccus</taxon>
    </lineage>
</organism>
<accession>A0A521ADK5</accession>
<keyword evidence="4" id="KW-1185">Reference proteome</keyword>
<evidence type="ECO:0000256" key="2">
    <source>
        <dbReference type="ARBA" id="ARBA00022679"/>
    </source>
</evidence>
<proteinExistence type="predicted"/>